<organism evidence="1 2">
    <name type="scientific">Listeria immobilis</name>
    <dbReference type="NCBI Taxonomy" id="2713502"/>
    <lineage>
        <taxon>Bacteria</taxon>
        <taxon>Bacillati</taxon>
        <taxon>Bacillota</taxon>
        <taxon>Bacilli</taxon>
        <taxon>Bacillales</taxon>
        <taxon>Listeriaceae</taxon>
        <taxon>Listeria</taxon>
    </lineage>
</organism>
<dbReference type="EMBL" id="JAASTW010000025">
    <property type="protein sequence ID" value="MBC1490100.1"/>
    <property type="molecule type" value="Genomic_DNA"/>
</dbReference>
<comment type="caution">
    <text evidence="1">The sequence shown here is derived from an EMBL/GenBank/DDBJ whole genome shotgun (WGS) entry which is preliminary data.</text>
</comment>
<evidence type="ECO:0000313" key="1">
    <source>
        <dbReference type="EMBL" id="MBC1490100.1"/>
    </source>
</evidence>
<reference evidence="1 2" key="1">
    <citation type="submission" date="2020-03" db="EMBL/GenBank/DDBJ databases">
        <title>Soil Listeria distribution.</title>
        <authorList>
            <person name="Liao J."/>
            <person name="Wiedmann M."/>
        </authorList>
    </citation>
    <scope>NUCLEOTIDE SEQUENCE [LARGE SCALE GENOMIC DNA]</scope>
    <source>
        <strain evidence="1 2">FSL L7-1554</strain>
    </source>
</reference>
<proteinExistence type="predicted"/>
<protein>
    <submittedName>
        <fullName evidence="1">Uncharacterized protein</fullName>
    </submittedName>
</protein>
<dbReference type="Proteomes" id="UP000561617">
    <property type="component" value="Unassembled WGS sequence"/>
</dbReference>
<sequence>MEVDKLSGKKSLTKKESNKLYYSEYLKKTDFMWLYELLKVDEPLDFQRIPIEKRAVFSEFIEDLLFKSSDEWVQTKGPNGNLIDDTGEDKANRKKCSLCNTPNRYIYYIENIFNKQKLNIGSDCINEFGSIANSSKESLQSVKKNAKRQRNLQKLLEEIPKVRTSVEKWNNFIKDLPILISENDIKTYKLLGEKANTFYEEILNSGLKENLIIELKKVIEDGKYEQLKINEKIRTISQREFILTTNQAEWIKSHQPDNFKTVKKYIIESQDSQISLICAPLIAEINFLKEFTQKYNKIAQVDNIKIIELYNEWRRNLISKEQIKFEQELPNIIQIKANKFIFEFVTLKNIRFSVSSSNFIKKLGFLVFPSKKTILDSSDILNLVVDSSLADEDSYEAFCSQIEWTVNKVEKDKRFNFFKVNLQRDYADFRVFINSYTDANGNVEYKYSYVRYKLSSMYNTMKCILIKRNTQLLLEFLENNHVNYFSENQYKADQNEELELYKMNR</sequence>
<evidence type="ECO:0000313" key="2">
    <source>
        <dbReference type="Proteomes" id="UP000561617"/>
    </source>
</evidence>
<name>A0A7X1CAF8_9LIST</name>
<accession>A0A7X1CAF8</accession>
<dbReference type="AlphaFoldDB" id="A0A7X1CAF8"/>
<gene>
    <name evidence="1" type="ORF">HCJ38_14000</name>
</gene>